<comment type="caution">
    <text evidence="4">The sequence shown here is derived from an EMBL/GenBank/DDBJ whole genome shotgun (WGS) entry which is preliminary data.</text>
</comment>
<dbReference type="PANTHER" id="PTHR43191">
    <property type="entry name" value="RRNA METHYLTRANSFERASE 3"/>
    <property type="match status" value="1"/>
</dbReference>
<dbReference type="GO" id="GO:0008173">
    <property type="term" value="F:RNA methyltransferase activity"/>
    <property type="evidence" value="ECO:0007669"/>
    <property type="project" value="InterPro"/>
</dbReference>
<accession>A0AB38A4Z4</accession>
<dbReference type="CDD" id="cd18095">
    <property type="entry name" value="SpoU-like_rRNA-MTase"/>
    <property type="match status" value="1"/>
</dbReference>
<evidence type="ECO:0000259" key="3">
    <source>
        <dbReference type="Pfam" id="PF00588"/>
    </source>
</evidence>
<protein>
    <submittedName>
        <fullName evidence="4">tRNA G18 (Ribose-2'-O)-methylase SpoU</fullName>
    </submittedName>
</protein>
<dbReference type="EMBL" id="FNSH01000001">
    <property type="protein sequence ID" value="SEB45308.1"/>
    <property type="molecule type" value="Genomic_DNA"/>
</dbReference>
<dbReference type="PANTHER" id="PTHR43191:SF12">
    <property type="entry name" value="RRNA METHYLASE"/>
    <property type="match status" value="1"/>
</dbReference>
<dbReference type="Pfam" id="PF00588">
    <property type="entry name" value="SpoU_methylase"/>
    <property type="match status" value="1"/>
</dbReference>
<dbReference type="RefSeq" id="WP_002563547.1">
    <property type="nucleotide sequence ID" value="NZ_CALJSN010000006.1"/>
</dbReference>
<evidence type="ECO:0000256" key="1">
    <source>
        <dbReference type="ARBA" id="ARBA00022603"/>
    </source>
</evidence>
<dbReference type="SUPFAM" id="SSF75217">
    <property type="entry name" value="alpha/beta knot"/>
    <property type="match status" value="1"/>
</dbReference>
<dbReference type="AlphaFoldDB" id="A0AB38A4Z4"/>
<keyword evidence="1" id="KW-0489">Methyltransferase</keyword>
<name>A0AB38A4Z4_9ACTN</name>
<dbReference type="InterPro" id="IPR029064">
    <property type="entry name" value="Ribosomal_eL30-like_sf"/>
</dbReference>
<evidence type="ECO:0000313" key="4">
    <source>
        <dbReference type="EMBL" id="SEB45308.1"/>
    </source>
</evidence>
<dbReference type="GO" id="GO:0032259">
    <property type="term" value="P:methylation"/>
    <property type="evidence" value="ECO:0007669"/>
    <property type="project" value="UniProtKB-KW"/>
</dbReference>
<gene>
    <name evidence="4" type="ORF">SAMN04489746_0271</name>
</gene>
<dbReference type="GO" id="GO:0003723">
    <property type="term" value="F:RNA binding"/>
    <property type="evidence" value="ECO:0007669"/>
    <property type="project" value="InterPro"/>
</dbReference>
<proteinExistence type="predicted"/>
<evidence type="ECO:0000256" key="2">
    <source>
        <dbReference type="ARBA" id="ARBA00022679"/>
    </source>
</evidence>
<dbReference type="InterPro" id="IPR029028">
    <property type="entry name" value="Alpha/beta_knot_MTases"/>
</dbReference>
<dbReference type="SUPFAM" id="SSF55315">
    <property type="entry name" value="L30e-like"/>
    <property type="match status" value="1"/>
</dbReference>
<dbReference type="Proteomes" id="UP000183687">
    <property type="component" value="Unassembled WGS sequence"/>
</dbReference>
<organism evidence="4 5">
    <name type="scientific">Atopobium minutum</name>
    <dbReference type="NCBI Taxonomy" id="1381"/>
    <lineage>
        <taxon>Bacteria</taxon>
        <taxon>Bacillati</taxon>
        <taxon>Actinomycetota</taxon>
        <taxon>Coriobacteriia</taxon>
        <taxon>Coriobacteriales</taxon>
        <taxon>Atopobiaceae</taxon>
        <taxon>Atopobium</taxon>
    </lineage>
</organism>
<evidence type="ECO:0000313" key="5">
    <source>
        <dbReference type="Proteomes" id="UP000183687"/>
    </source>
</evidence>
<dbReference type="InterPro" id="IPR051259">
    <property type="entry name" value="rRNA_Methyltransferase"/>
</dbReference>
<dbReference type="InterPro" id="IPR029026">
    <property type="entry name" value="tRNA_m1G_MTases_N"/>
</dbReference>
<sequence>MPIIRVQNLDDPRLEVYTKLTQHQLRNALDPKRGIMIVESEIAIRVALAHKLEPLSLLLDEKKLAAMNDVLATLDPEVPIFVMPHALTSELVGYKVTRGRFAAMKRPVQAELTEVLQHARRVAVLEGIVDATNVGALFRSAAALNVDAVVLSPDCADPFSRRSIRVSMGNVFLIPHARFEGSWPTEGIAQLHDAGFTCAALALSDDACSLDDPSLKKHERLALFFGTEGDGLTHSVIEGCDVVVRIPMAHAVDSLNVAAASAVAFWELCR</sequence>
<reference evidence="4 5" key="1">
    <citation type="submission" date="2016-10" db="EMBL/GenBank/DDBJ databases">
        <authorList>
            <person name="Varghese N."/>
            <person name="Submissions S."/>
        </authorList>
    </citation>
    <scope>NUCLEOTIDE SEQUENCE [LARGE SCALE GENOMIC DNA]</scope>
    <source>
        <strain evidence="4 5">DSM 20586</strain>
    </source>
</reference>
<feature type="domain" description="tRNA/rRNA methyltransferase SpoU type" evidence="3">
    <location>
        <begin position="122"/>
        <end position="265"/>
    </location>
</feature>
<keyword evidence="2" id="KW-0808">Transferase</keyword>
<dbReference type="GO" id="GO:0006396">
    <property type="term" value="P:RNA processing"/>
    <property type="evidence" value="ECO:0007669"/>
    <property type="project" value="InterPro"/>
</dbReference>
<dbReference type="InterPro" id="IPR001537">
    <property type="entry name" value="SpoU_MeTrfase"/>
</dbReference>
<dbReference type="Gene3D" id="3.40.1280.10">
    <property type="match status" value="1"/>
</dbReference>